<dbReference type="PROSITE" id="PS51625">
    <property type="entry name" value="SAM_MT_TRMB"/>
    <property type="match status" value="1"/>
</dbReference>
<sequence length="258" mass="29268">MSEQHPNYGRIRSFTRRGSRLGDKYDAVMEKHGSRYVIDYPEGPAQTTIAEDASIDLEAAFGRRGPLVVEIGPGSGEQTIAAALDRPEWNFLALEAWAPGVARCVNAAVRAGVHNVRLMEVDAAQALPILFREGENQNQRARELWTFFPDPWRKKRHHKRRLVSDEFGTTAALVLEVGGTWRMATDWADYAWQMRDVVHNSPQFRNPFSLKNPDPADQGQYQGGFADRWQGRVMTRFERRGIEAGRKIYDIEAIRVSG</sequence>
<dbReference type="Pfam" id="PF02390">
    <property type="entry name" value="Methyltransf_4"/>
    <property type="match status" value="1"/>
</dbReference>
<dbReference type="InterPro" id="IPR055361">
    <property type="entry name" value="tRNA_methyltr_TrmB_bact"/>
</dbReference>
<proteinExistence type="inferred from homology"/>
<reference evidence="9 10" key="1">
    <citation type="submission" date="2023-07" db="EMBL/GenBank/DDBJ databases">
        <title>Sequencing the genomes of 1000 actinobacteria strains.</title>
        <authorList>
            <person name="Klenk H.-P."/>
        </authorList>
    </citation>
    <scope>NUCLEOTIDE SEQUENCE [LARGE SCALE GENOMIC DNA]</scope>
    <source>
        <strain evidence="9 10">DSM 17163</strain>
    </source>
</reference>
<gene>
    <name evidence="7" type="primary">trmB</name>
    <name evidence="9" type="ORF">J2S70_000200</name>
</gene>
<comment type="similarity">
    <text evidence="7">Belongs to the class I-like SAM-binding methyltransferase superfamily. TrmB family.</text>
</comment>
<dbReference type="EC" id="2.1.1.33" evidence="7"/>
<evidence type="ECO:0000256" key="8">
    <source>
        <dbReference type="SAM" id="MobiDB-lite"/>
    </source>
</evidence>
<feature type="binding site" evidence="7">
    <location>
        <position position="70"/>
    </location>
    <ligand>
        <name>S-adenosyl-L-methionine</name>
        <dbReference type="ChEBI" id="CHEBI:59789"/>
    </ligand>
</feature>
<feature type="binding site" evidence="7">
    <location>
        <position position="154"/>
    </location>
    <ligand>
        <name>substrate</name>
    </ligand>
</feature>
<keyword evidence="10" id="KW-1185">Reference proteome</keyword>
<evidence type="ECO:0000256" key="5">
    <source>
        <dbReference type="ARBA" id="ARBA00022691"/>
    </source>
</evidence>
<evidence type="ECO:0000256" key="1">
    <source>
        <dbReference type="ARBA" id="ARBA00000142"/>
    </source>
</evidence>
<dbReference type="NCBIfam" id="TIGR00091">
    <property type="entry name" value="tRNA (guanosine(46)-N7)-methyltransferase TrmB"/>
    <property type="match status" value="1"/>
</dbReference>
<evidence type="ECO:0000256" key="4">
    <source>
        <dbReference type="ARBA" id="ARBA00022679"/>
    </source>
</evidence>
<feature type="binding site" evidence="7">
    <location>
        <position position="122"/>
    </location>
    <ligand>
        <name>S-adenosyl-L-methionine</name>
        <dbReference type="ChEBI" id="CHEBI:59789"/>
    </ligand>
</feature>
<name>A0ABT9NEZ5_9ACTO</name>
<keyword evidence="5 7" id="KW-0949">S-adenosyl-L-methionine</keyword>
<dbReference type="InterPro" id="IPR029063">
    <property type="entry name" value="SAM-dependent_MTases_sf"/>
</dbReference>
<dbReference type="SUPFAM" id="SSF53335">
    <property type="entry name" value="S-adenosyl-L-methionine-dependent methyltransferases"/>
    <property type="match status" value="1"/>
</dbReference>
<dbReference type="RefSeq" id="WP_307681891.1">
    <property type="nucleotide sequence ID" value="NZ_JAUSQX010000001.1"/>
</dbReference>
<feature type="binding site" evidence="7">
    <location>
        <position position="186"/>
    </location>
    <ligand>
        <name>substrate</name>
    </ligand>
</feature>
<feature type="binding site" evidence="7">
    <location>
        <position position="95"/>
    </location>
    <ligand>
        <name>S-adenosyl-L-methionine</name>
        <dbReference type="ChEBI" id="CHEBI:59789"/>
    </ligand>
</feature>
<feature type="binding site" evidence="7">
    <location>
        <begin position="235"/>
        <end position="238"/>
    </location>
    <ligand>
        <name>substrate</name>
    </ligand>
</feature>
<dbReference type="PANTHER" id="PTHR23417:SF14">
    <property type="entry name" value="PENTACOTRIPEPTIDE-REPEAT REGION OF PRORP DOMAIN-CONTAINING PROTEIN"/>
    <property type="match status" value="1"/>
</dbReference>
<comment type="pathway">
    <text evidence="7">tRNA modification; N(7)-methylguanine-tRNA biosynthesis.</text>
</comment>
<evidence type="ECO:0000256" key="2">
    <source>
        <dbReference type="ARBA" id="ARBA00003015"/>
    </source>
</evidence>
<dbReference type="Gene3D" id="3.40.50.150">
    <property type="entry name" value="Vaccinia Virus protein VP39"/>
    <property type="match status" value="1"/>
</dbReference>
<evidence type="ECO:0000256" key="6">
    <source>
        <dbReference type="ARBA" id="ARBA00022694"/>
    </source>
</evidence>
<keyword evidence="6 7" id="KW-0819">tRNA processing</keyword>
<comment type="caution">
    <text evidence="9">The sequence shown here is derived from an EMBL/GenBank/DDBJ whole genome shotgun (WGS) entry which is preliminary data.</text>
</comment>
<dbReference type="Proteomes" id="UP001243212">
    <property type="component" value="Unassembled WGS sequence"/>
</dbReference>
<dbReference type="InterPro" id="IPR003358">
    <property type="entry name" value="tRNA_(Gua-N-7)_MeTrfase_Trmb"/>
</dbReference>
<feature type="binding site" evidence="7">
    <location>
        <position position="150"/>
    </location>
    <ligand>
        <name>S-adenosyl-L-methionine</name>
        <dbReference type="ChEBI" id="CHEBI:59789"/>
    </ligand>
</feature>
<dbReference type="HAMAP" id="MF_01057">
    <property type="entry name" value="tRNA_methyltr_TrmB"/>
    <property type="match status" value="1"/>
</dbReference>
<comment type="catalytic activity">
    <reaction evidence="1 7">
        <text>guanosine(46) in tRNA + S-adenosyl-L-methionine = N(7)-methylguanosine(46) in tRNA + S-adenosyl-L-homocysteine</text>
        <dbReference type="Rhea" id="RHEA:42708"/>
        <dbReference type="Rhea" id="RHEA-COMP:10188"/>
        <dbReference type="Rhea" id="RHEA-COMP:10189"/>
        <dbReference type="ChEBI" id="CHEBI:57856"/>
        <dbReference type="ChEBI" id="CHEBI:59789"/>
        <dbReference type="ChEBI" id="CHEBI:74269"/>
        <dbReference type="ChEBI" id="CHEBI:74480"/>
        <dbReference type="EC" id="2.1.1.33"/>
    </reaction>
</comment>
<evidence type="ECO:0000256" key="3">
    <source>
        <dbReference type="ARBA" id="ARBA00022603"/>
    </source>
</evidence>
<feature type="region of interest" description="Disordered" evidence="8">
    <location>
        <begin position="205"/>
        <end position="224"/>
    </location>
</feature>
<evidence type="ECO:0000256" key="7">
    <source>
        <dbReference type="HAMAP-Rule" id="MF_01057"/>
    </source>
</evidence>
<accession>A0ABT9NEZ5</accession>
<evidence type="ECO:0000313" key="9">
    <source>
        <dbReference type="EMBL" id="MDP9805618.1"/>
    </source>
</evidence>
<organism evidence="9 10">
    <name type="scientific">Trueperella bonasi</name>
    <dbReference type="NCBI Taxonomy" id="312286"/>
    <lineage>
        <taxon>Bacteria</taxon>
        <taxon>Bacillati</taxon>
        <taxon>Actinomycetota</taxon>
        <taxon>Actinomycetes</taxon>
        <taxon>Actinomycetales</taxon>
        <taxon>Actinomycetaceae</taxon>
        <taxon>Trueperella</taxon>
    </lineage>
</organism>
<evidence type="ECO:0000313" key="10">
    <source>
        <dbReference type="Proteomes" id="UP001243212"/>
    </source>
</evidence>
<dbReference type="EMBL" id="JAUSQX010000001">
    <property type="protein sequence ID" value="MDP9805618.1"/>
    <property type="molecule type" value="Genomic_DNA"/>
</dbReference>
<protein>
    <recommendedName>
        <fullName evidence="7">tRNA (guanine-N(7)-)-methyltransferase</fullName>
        <ecNumber evidence="7">2.1.1.33</ecNumber>
    </recommendedName>
    <alternativeName>
        <fullName evidence="7">tRNA (guanine(46)-N(7))-methyltransferase</fullName>
    </alternativeName>
    <alternativeName>
        <fullName evidence="7">tRNA(m7G46)-methyltransferase</fullName>
    </alternativeName>
</protein>
<keyword evidence="3 7" id="KW-0489">Methyltransferase</keyword>
<dbReference type="GO" id="GO:0008176">
    <property type="term" value="F:tRNA (guanine(46)-N7)-methyltransferase activity"/>
    <property type="evidence" value="ECO:0007669"/>
    <property type="project" value="UniProtKB-EC"/>
</dbReference>
<comment type="caution">
    <text evidence="7">Lacks conserved residue(s) required for the propagation of feature annotation.</text>
</comment>
<keyword evidence="4 7" id="KW-0808">Transferase</keyword>
<comment type="function">
    <text evidence="2 7">Catalyzes the formation of N(7)-methylguanine at position 46 (m7G46) in tRNA.</text>
</comment>
<dbReference type="PANTHER" id="PTHR23417">
    <property type="entry name" value="3-DEOXY-D-MANNO-OCTULOSONIC-ACID TRANSFERASE/TRNA GUANINE-N 7 - -METHYLTRANSFERASE"/>
    <property type="match status" value="1"/>
</dbReference>